<evidence type="ECO:0000256" key="1">
    <source>
        <dbReference type="SAM" id="MobiDB-lite"/>
    </source>
</evidence>
<keyword evidence="3" id="KW-1185">Reference proteome</keyword>
<name>A0A2I0K8G2_PUNGR</name>
<sequence length="158" mass="18098">MRTSRFIPVGYDRRVPLVLPSRHGLFDLDSSPFPPCYHIMTANIIRIREVNERVEEVAKGVGRLGWNEQTRIGTVGSTGRPDWQSDLSGLYREKGEKRRWCTVERLSARDHLVTRKIEGREEPLGSDGTTRHGRGKKWRAEDPGVAMETRFYTVSVTC</sequence>
<feature type="region of interest" description="Disordered" evidence="1">
    <location>
        <begin position="117"/>
        <end position="139"/>
    </location>
</feature>
<reference evidence="2 3" key="1">
    <citation type="submission" date="2017-11" db="EMBL/GenBank/DDBJ databases">
        <title>De-novo sequencing of pomegranate (Punica granatum L.) genome.</title>
        <authorList>
            <person name="Akparov Z."/>
            <person name="Amiraslanov A."/>
            <person name="Hajiyeva S."/>
            <person name="Abbasov M."/>
            <person name="Kaur K."/>
            <person name="Hamwieh A."/>
            <person name="Solovyev V."/>
            <person name="Salamov A."/>
            <person name="Braich B."/>
            <person name="Kosarev P."/>
            <person name="Mahmoud A."/>
            <person name="Hajiyev E."/>
            <person name="Babayeva S."/>
            <person name="Izzatullayeva V."/>
            <person name="Mammadov A."/>
            <person name="Mammadov A."/>
            <person name="Sharifova S."/>
            <person name="Ojaghi J."/>
            <person name="Eynullazada K."/>
            <person name="Bayramov B."/>
            <person name="Abdulazimova A."/>
            <person name="Shahmuradov I."/>
        </authorList>
    </citation>
    <scope>NUCLEOTIDE SEQUENCE [LARGE SCALE GENOMIC DNA]</scope>
    <source>
        <strain evidence="3">cv. AG2017</strain>
        <tissue evidence="2">Leaf</tissue>
    </source>
</reference>
<proteinExistence type="predicted"/>
<organism evidence="2 3">
    <name type="scientific">Punica granatum</name>
    <name type="common">Pomegranate</name>
    <dbReference type="NCBI Taxonomy" id="22663"/>
    <lineage>
        <taxon>Eukaryota</taxon>
        <taxon>Viridiplantae</taxon>
        <taxon>Streptophyta</taxon>
        <taxon>Embryophyta</taxon>
        <taxon>Tracheophyta</taxon>
        <taxon>Spermatophyta</taxon>
        <taxon>Magnoliopsida</taxon>
        <taxon>eudicotyledons</taxon>
        <taxon>Gunneridae</taxon>
        <taxon>Pentapetalae</taxon>
        <taxon>rosids</taxon>
        <taxon>malvids</taxon>
        <taxon>Myrtales</taxon>
        <taxon>Lythraceae</taxon>
        <taxon>Punica</taxon>
    </lineage>
</organism>
<gene>
    <name evidence="2" type="ORF">CRG98_015128</name>
</gene>
<protein>
    <submittedName>
        <fullName evidence="2">Uncharacterized protein</fullName>
    </submittedName>
</protein>
<dbReference type="Proteomes" id="UP000233551">
    <property type="component" value="Unassembled WGS sequence"/>
</dbReference>
<dbReference type="AlphaFoldDB" id="A0A2I0K8G2"/>
<dbReference type="EMBL" id="PGOL01000813">
    <property type="protein sequence ID" value="PKI64480.1"/>
    <property type="molecule type" value="Genomic_DNA"/>
</dbReference>
<comment type="caution">
    <text evidence="2">The sequence shown here is derived from an EMBL/GenBank/DDBJ whole genome shotgun (WGS) entry which is preliminary data.</text>
</comment>
<evidence type="ECO:0000313" key="2">
    <source>
        <dbReference type="EMBL" id="PKI64480.1"/>
    </source>
</evidence>
<evidence type="ECO:0000313" key="3">
    <source>
        <dbReference type="Proteomes" id="UP000233551"/>
    </source>
</evidence>
<accession>A0A2I0K8G2</accession>